<keyword evidence="3" id="KW-1185">Reference proteome</keyword>
<dbReference type="AlphaFoldDB" id="A0A8W8NYR6"/>
<feature type="compositionally biased region" description="Polar residues" evidence="1">
    <location>
        <begin position="27"/>
        <end position="38"/>
    </location>
</feature>
<evidence type="ECO:0000313" key="3">
    <source>
        <dbReference type="Proteomes" id="UP000005408"/>
    </source>
</evidence>
<organism evidence="2 3">
    <name type="scientific">Magallana gigas</name>
    <name type="common">Pacific oyster</name>
    <name type="synonym">Crassostrea gigas</name>
    <dbReference type="NCBI Taxonomy" id="29159"/>
    <lineage>
        <taxon>Eukaryota</taxon>
        <taxon>Metazoa</taxon>
        <taxon>Spiralia</taxon>
        <taxon>Lophotrochozoa</taxon>
        <taxon>Mollusca</taxon>
        <taxon>Bivalvia</taxon>
        <taxon>Autobranchia</taxon>
        <taxon>Pteriomorphia</taxon>
        <taxon>Ostreida</taxon>
        <taxon>Ostreoidea</taxon>
        <taxon>Ostreidae</taxon>
        <taxon>Magallana</taxon>
    </lineage>
</organism>
<dbReference type="EnsemblMetazoa" id="G9328.1">
    <property type="protein sequence ID" value="G9328.1:cds"/>
    <property type="gene ID" value="G9328"/>
</dbReference>
<evidence type="ECO:0000256" key="1">
    <source>
        <dbReference type="SAM" id="MobiDB-lite"/>
    </source>
</evidence>
<sequence length="84" mass="9425">MLEMMALHWIQTALSLGGEDPLDLQIPTPSSHTNSATSEAGYISNHSRTEQVDEQEDPDVEVEIFSMSENMARYFNTHAYLHSA</sequence>
<reference evidence="2" key="1">
    <citation type="submission" date="2022-08" db="UniProtKB">
        <authorList>
            <consortium name="EnsemblMetazoa"/>
        </authorList>
    </citation>
    <scope>IDENTIFICATION</scope>
    <source>
        <strain evidence="2">05x7-T-G4-1.051#20</strain>
    </source>
</reference>
<evidence type="ECO:0000313" key="2">
    <source>
        <dbReference type="EnsemblMetazoa" id="G9328.1:cds"/>
    </source>
</evidence>
<name>A0A8W8NYR6_MAGGI</name>
<protein>
    <submittedName>
        <fullName evidence="2">Uncharacterized protein</fullName>
    </submittedName>
</protein>
<dbReference type="Proteomes" id="UP000005408">
    <property type="component" value="Unassembled WGS sequence"/>
</dbReference>
<proteinExistence type="predicted"/>
<feature type="region of interest" description="Disordered" evidence="1">
    <location>
        <begin position="21"/>
        <end position="57"/>
    </location>
</feature>
<accession>A0A8W8NYR6</accession>